<dbReference type="EMBL" id="BPPX01000026">
    <property type="protein sequence ID" value="GJC87417.1"/>
    <property type="molecule type" value="Genomic_DNA"/>
</dbReference>
<evidence type="ECO:0000313" key="6">
    <source>
        <dbReference type="EMBL" id="GJC87417.1"/>
    </source>
</evidence>
<dbReference type="PROSITE" id="PS51387">
    <property type="entry name" value="FAD_PCMH"/>
    <property type="match status" value="1"/>
</dbReference>
<dbReference type="InterPro" id="IPR016167">
    <property type="entry name" value="FAD-bd_PCMH_sub1"/>
</dbReference>
<dbReference type="AlphaFoldDB" id="A0AA37LWS8"/>
<dbReference type="InterPro" id="IPR036318">
    <property type="entry name" value="FAD-bd_PCMH-like_sf"/>
</dbReference>
<dbReference type="GO" id="GO:0071949">
    <property type="term" value="F:FAD binding"/>
    <property type="evidence" value="ECO:0007669"/>
    <property type="project" value="InterPro"/>
</dbReference>
<keyword evidence="2" id="KW-0285">Flavoprotein</keyword>
<dbReference type="Gene3D" id="3.30.465.10">
    <property type="match status" value="1"/>
</dbReference>
<dbReference type="InterPro" id="IPR016166">
    <property type="entry name" value="FAD-bd_PCMH"/>
</dbReference>
<dbReference type="InterPro" id="IPR016169">
    <property type="entry name" value="FAD-bd_PCMH_sub2"/>
</dbReference>
<organism evidence="6 7">
    <name type="scientific">Colletotrichum liriopes</name>
    <dbReference type="NCBI Taxonomy" id="708192"/>
    <lineage>
        <taxon>Eukaryota</taxon>
        <taxon>Fungi</taxon>
        <taxon>Dikarya</taxon>
        <taxon>Ascomycota</taxon>
        <taxon>Pezizomycotina</taxon>
        <taxon>Sordariomycetes</taxon>
        <taxon>Hypocreomycetidae</taxon>
        <taxon>Glomerellales</taxon>
        <taxon>Glomerellaceae</taxon>
        <taxon>Colletotrichum</taxon>
        <taxon>Colletotrichum spaethianum species complex</taxon>
    </lineage>
</organism>
<dbReference type="Pfam" id="PF08031">
    <property type="entry name" value="BBE"/>
    <property type="match status" value="1"/>
</dbReference>
<dbReference type="Gene3D" id="3.30.43.10">
    <property type="entry name" value="Uridine Diphospho-n-acetylenolpyruvylglucosamine Reductase, domain 2"/>
    <property type="match status" value="1"/>
</dbReference>
<name>A0AA37LWS8_9PEZI</name>
<evidence type="ECO:0000256" key="4">
    <source>
        <dbReference type="ARBA" id="ARBA00023002"/>
    </source>
</evidence>
<feature type="domain" description="FAD-binding PCMH-type" evidence="5">
    <location>
        <begin position="94"/>
        <end position="260"/>
    </location>
</feature>
<dbReference type="GO" id="GO:0016491">
    <property type="term" value="F:oxidoreductase activity"/>
    <property type="evidence" value="ECO:0007669"/>
    <property type="project" value="UniProtKB-KW"/>
</dbReference>
<keyword evidence="3" id="KW-0274">FAD</keyword>
<dbReference type="SUPFAM" id="SSF56176">
    <property type="entry name" value="FAD-binding/transporter-associated domain-like"/>
    <property type="match status" value="1"/>
</dbReference>
<dbReference type="PANTHER" id="PTHR42973:SF7">
    <property type="entry name" value="FAD-BINDING PCMH-TYPE DOMAIN-CONTAINING PROTEIN"/>
    <property type="match status" value="1"/>
</dbReference>
<dbReference type="InterPro" id="IPR012951">
    <property type="entry name" value="BBE"/>
</dbReference>
<keyword evidence="7" id="KW-1185">Reference proteome</keyword>
<evidence type="ECO:0000256" key="3">
    <source>
        <dbReference type="ARBA" id="ARBA00022827"/>
    </source>
</evidence>
<evidence type="ECO:0000256" key="2">
    <source>
        <dbReference type="ARBA" id="ARBA00022630"/>
    </source>
</evidence>
<proteinExistence type="inferred from homology"/>
<evidence type="ECO:0000256" key="1">
    <source>
        <dbReference type="ARBA" id="ARBA00005466"/>
    </source>
</evidence>
<dbReference type="InterPro" id="IPR006094">
    <property type="entry name" value="Oxid_FAD_bind_N"/>
</dbReference>
<keyword evidence="4" id="KW-0560">Oxidoreductase</keyword>
<gene>
    <name evidence="6" type="ORF">ColLi_10255</name>
</gene>
<dbReference type="PANTHER" id="PTHR42973">
    <property type="entry name" value="BINDING OXIDOREDUCTASE, PUTATIVE (AFU_ORTHOLOGUE AFUA_1G17690)-RELATED"/>
    <property type="match status" value="1"/>
</dbReference>
<dbReference type="Gene3D" id="3.40.462.20">
    <property type="match status" value="1"/>
</dbReference>
<reference evidence="6 7" key="1">
    <citation type="submission" date="2021-07" db="EMBL/GenBank/DDBJ databases">
        <title>Genome data of Colletotrichum spaethianum.</title>
        <authorList>
            <person name="Utami Y.D."/>
            <person name="Hiruma K."/>
        </authorList>
    </citation>
    <scope>NUCLEOTIDE SEQUENCE [LARGE SCALE GENOMIC DNA]</scope>
    <source>
        <strain evidence="6 7">MAFF 242679</strain>
    </source>
</reference>
<accession>A0AA37LWS8</accession>
<dbReference type="Proteomes" id="UP001055172">
    <property type="component" value="Unassembled WGS sequence"/>
</dbReference>
<dbReference type="InterPro" id="IPR050416">
    <property type="entry name" value="FAD-linked_Oxidoreductase"/>
</dbReference>
<evidence type="ECO:0000259" key="5">
    <source>
        <dbReference type="PROSITE" id="PS51387"/>
    </source>
</evidence>
<comment type="caution">
    <text evidence="6">The sequence shown here is derived from an EMBL/GenBank/DDBJ whole genome shotgun (WGS) entry which is preliminary data.</text>
</comment>
<dbReference type="Pfam" id="PF01565">
    <property type="entry name" value="FAD_binding_4"/>
    <property type="match status" value="1"/>
</dbReference>
<comment type="similarity">
    <text evidence="1">Belongs to the oxygen-dependent FAD-linked oxidoreductase family.</text>
</comment>
<evidence type="ECO:0000313" key="7">
    <source>
        <dbReference type="Proteomes" id="UP001055172"/>
    </source>
</evidence>
<sequence>MLKCSILTTRITARPVLGATTSRKPTPITSRKMVSLLAAPSIRHDTLPFDSAEDAQTGGSRVIESLLTAVPDLKVYTRASPRYESLRGGYNKLITAKPLAMCRPTSVAQVQAIVKTATGLGVPVGVRCGGHDVFGRGCIADSITIDMRELDAQKLADDKKTVTVGGGIISRNLVSFLASHGLCTSNGFAGEVGWTSWASWGGYGPLGDYVGLGVDNILGATIVTANGSLVEADGEVLWALRGAGGDLGVIVETTVRTHPMTTIQAGFIVYPWEEASKVLLGLQALLDAGVPDKLCVQAGFSKGDWGLGMALTYIWPEADTIESEGREWLDKLKGLGTVVVDTIQETTFREFQASVSSQISEPVNVTTRHISFPKFTEKTLARLVEVCEAMPDEASCTVSVNILHGQATRPNPASSFGTRKPHVMLHINAVTDDAANEHVGVAWADGVVSAVNSTGETIGATYVSFLEPGRDVEECYGDSWERLKAVKKTIDPQNVFRHAHGRIPVD</sequence>
<protein>
    <submittedName>
        <fullName evidence="6">FAD-linked oxidoreductase aurO</fullName>
    </submittedName>
</protein>